<protein>
    <recommendedName>
        <fullName evidence="1">Nucleoside phosphorylase domain-containing protein</fullName>
    </recommendedName>
</protein>
<dbReference type="PANTHER" id="PTHR46082">
    <property type="entry name" value="ATP/GTP-BINDING PROTEIN-RELATED"/>
    <property type="match status" value="1"/>
</dbReference>
<accession>A0A8H3EXT9</accession>
<dbReference type="EMBL" id="CAJPDQ010000008">
    <property type="protein sequence ID" value="CAF9913379.1"/>
    <property type="molecule type" value="Genomic_DNA"/>
</dbReference>
<dbReference type="GO" id="GO:0003824">
    <property type="term" value="F:catalytic activity"/>
    <property type="evidence" value="ECO:0007669"/>
    <property type="project" value="InterPro"/>
</dbReference>
<dbReference type="GO" id="GO:0009116">
    <property type="term" value="P:nucleoside metabolic process"/>
    <property type="evidence" value="ECO:0007669"/>
    <property type="project" value="InterPro"/>
</dbReference>
<organism evidence="2 3">
    <name type="scientific">Gomphillus americanus</name>
    <dbReference type="NCBI Taxonomy" id="1940652"/>
    <lineage>
        <taxon>Eukaryota</taxon>
        <taxon>Fungi</taxon>
        <taxon>Dikarya</taxon>
        <taxon>Ascomycota</taxon>
        <taxon>Pezizomycotina</taxon>
        <taxon>Lecanoromycetes</taxon>
        <taxon>OSLEUM clade</taxon>
        <taxon>Ostropomycetidae</taxon>
        <taxon>Ostropales</taxon>
        <taxon>Graphidaceae</taxon>
        <taxon>Gomphilloideae</taxon>
        <taxon>Gomphillus</taxon>
    </lineage>
</organism>
<dbReference type="InterPro" id="IPR053137">
    <property type="entry name" value="NLR-like"/>
</dbReference>
<dbReference type="PANTHER" id="PTHR46082:SF11">
    <property type="entry name" value="AAA+ ATPASE DOMAIN-CONTAINING PROTEIN-RELATED"/>
    <property type="match status" value="1"/>
</dbReference>
<dbReference type="AlphaFoldDB" id="A0A8H3EXT9"/>
<gene>
    <name evidence="2" type="ORF">GOMPHAMPRED_007880</name>
</gene>
<proteinExistence type="predicted"/>
<reference evidence="2" key="1">
    <citation type="submission" date="2021-03" db="EMBL/GenBank/DDBJ databases">
        <authorList>
            <person name="Tagirdzhanova G."/>
        </authorList>
    </citation>
    <scope>NUCLEOTIDE SEQUENCE</scope>
</reference>
<dbReference type="InterPro" id="IPR035994">
    <property type="entry name" value="Nucleoside_phosphorylase_sf"/>
</dbReference>
<dbReference type="OrthoDB" id="1658288at2759"/>
<feature type="domain" description="Nucleoside phosphorylase" evidence="1">
    <location>
        <begin position="459"/>
        <end position="611"/>
    </location>
</feature>
<comment type="caution">
    <text evidence="2">The sequence shown here is derived from an EMBL/GenBank/DDBJ whole genome shotgun (WGS) entry which is preliminary data.</text>
</comment>
<dbReference type="Gene3D" id="3.40.50.1580">
    <property type="entry name" value="Nucleoside phosphorylase domain"/>
    <property type="match status" value="1"/>
</dbReference>
<evidence type="ECO:0000313" key="3">
    <source>
        <dbReference type="Proteomes" id="UP000664169"/>
    </source>
</evidence>
<dbReference type="Pfam" id="PF01048">
    <property type="entry name" value="PNP_UDP_1"/>
    <property type="match status" value="1"/>
</dbReference>
<dbReference type="Proteomes" id="UP000664169">
    <property type="component" value="Unassembled WGS sequence"/>
</dbReference>
<evidence type="ECO:0000259" key="1">
    <source>
        <dbReference type="Pfam" id="PF01048"/>
    </source>
</evidence>
<evidence type="ECO:0000313" key="2">
    <source>
        <dbReference type="EMBL" id="CAF9913379.1"/>
    </source>
</evidence>
<dbReference type="SUPFAM" id="SSF53167">
    <property type="entry name" value="Purine and uridine phosphorylases"/>
    <property type="match status" value="1"/>
</dbReference>
<name>A0A8H3EXT9_9LECA</name>
<dbReference type="InterPro" id="IPR000845">
    <property type="entry name" value="Nucleoside_phosphorylase_d"/>
</dbReference>
<sequence length="687" mass="76844">MFTLSRRINGSCLWHLTSSSGGSPISYASITGAGDFAETSLHEIIHDRHFVEFCRSSSYGAGALDSDYKNIGHPFADPVLDSSFFADRKLIRPLNLGQETVCIASDRSEPPFSRQTSLLEELHQMDESYFVLWDIGCHRGWLTNGTSALLHLIFASFERDERRYDKIANKHTAASAKSILVNPYNLNLEIRCFDGQHEYFRGRVKEVMKILSMMKGHQLVLAERKEILVNQLEGWDFMDIANSGTALLRPRMSKIENDCQAWLQVLSDICAVPLFGQNFGNIFQPRENNDCDHWRIVPNGHYYLTAHFQDLEQIMKNHGNPSSCPKKLTFNTIWNIRESSFLGCQCKKSTEPSHIVQNLALKDDDKPPEITGQFLGGLPSPGAVVFGGEDPRSVLMKSSQSIALVAQPSSTASTDRRDPFDSEPQEPVIMRTTPSVSSVQGTKIPLFRSPIVRGYRDYRIAIICALPQELQAVPILFDERHEQIKYNSNDHNSYTFGRIAKHNVVVACLPKGQYGNCAAAILATHLKQSFPEVRFALLVGIGGAIPSKEHDIRLGDVVVSVTGHGYPGVIKYDFHKTLQGELSQPLGTTHLPPAILTSLMSRLQGDPRLVDPLQPFLSDVIKLKPDYASPGPQCNKLFITTYRHVPGQRSCVRCNGRVVQRKYRQGTLPKIHYGLIATEDQVIKDAE</sequence>
<keyword evidence="3" id="KW-1185">Reference proteome</keyword>